<evidence type="ECO:0000313" key="2">
    <source>
        <dbReference type="Proteomes" id="UP000031368"/>
    </source>
</evidence>
<dbReference type="KEGG" id="rga:RGR602_CH00465"/>
<dbReference type="Proteomes" id="UP000031368">
    <property type="component" value="Chromosome"/>
</dbReference>
<name>A0A0B4WZW0_9HYPH</name>
<sequence length="150" mass="17630">MKLISAKSQLDAEELKRLGYTCRVLPEFPSEEEIVKTTKLLEGEKIEFWSFEYGHDPEYFGPDNLRSALVRTYDESHKNLLIKFVDIDLYFWAPEEHEYMLMFGHSDLVKRVMDSGIFGFTFEEYLQSPGLSDKTVEVLRRIENEYTIGL</sequence>
<dbReference type="RefSeq" id="WP_039843763.1">
    <property type="nucleotide sequence ID" value="NZ_CP006877.1"/>
</dbReference>
<proteinExistence type="predicted"/>
<keyword evidence="2" id="KW-1185">Reference proteome</keyword>
<dbReference type="EMBL" id="CP006877">
    <property type="protein sequence ID" value="AJD39832.1"/>
    <property type="molecule type" value="Genomic_DNA"/>
</dbReference>
<gene>
    <name evidence="1" type="ORF">RGR602_CH00465</name>
</gene>
<dbReference type="HOGENOM" id="CLU_1745803_0_0_5"/>
<evidence type="ECO:0000313" key="1">
    <source>
        <dbReference type="EMBL" id="AJD39832.1"/>
    </source>
</evidence>
<organism evidence="1 2">
    <name type="scientific">Rhizobium gallicum bv. gallicum R602sp</name>
    <dbReference type="NCBI Taxonomy" id="1041138"/>
    <lineage>
        <taxon>Bacteria</taxon>
        <taxon>Pseudomonadati</taxon>
        <taxon>Pseudomonadota</taxon>
        <taxon>Alphaproteobacteria</taxon>
        <taxon>Hyphomicrobiales</taxon>
        <taxon>Rhizobiaceae</taxon>
        <taxon>Rhizobium/Agrobacterium group</taxon>
        <taxon>Rhizobium</taxon>
    </lineage>
</organism>
<protein>
    <submittedName>
        <fullName evidence="1">Uncharacterized protein</fullName>
    </submittedName>
</protein>
<dbReference type="AlphaFoldDB" id="A0A0B4WZW0"/>
<reference evidence="1 2" key="1">
    <citation type="submission" date="2013-11" db="EMBL/GenBank/DDBJ databases">
        <title>Complete genome sequence of Rhizobium gallicum bv. gallicum R602.</title>
        <authorList>
            <person name="Bustos P."/>
            <person name="Santamaria R.I."/>
            <person name="Lozano L."/>
            <person name="Acosta J.L."/>
            <person name="Ormeno-Orrillo E."/>
            <person name="Rogel M.A."/>
            <person name="Romero D."/>
            <person name="Cevallos M.A."/>
            <person name="Martinez-Romero E."/>
            <person name="Gonzalez V."/>
        </authorList>
    </citation>
    <scope>NUCLEOTIDE SEQUENCE [LARGE SCALE GENOMIC DNA]</scope>
    <source>
        <strain evidence="1 2">R602</strain>
    </source>
</reference>
<accession>A0A0B4WZW0</accession>